<gene>
    <name evidence="17" type="ORF">E1161_04870</name>
</gene>
<dbReference type="Proteomes" id="UP000294744">
    <property type="component" value="Unassembled WGS sequence"/>
</dbReference>
<dbReference type="RefSeq" id="WP_132619992.1">
    <property type="nucleotide sequence ID" value="NZ_SMKV01000004.1"/>
</dbReference>
<proteinExistence type="inferred from homology"/>
<dbReference type="OrthoDB" id="9812433at2"/>
<evidence type="ECO:0000259" key="16">
    <source>
        <dbReference type="Pfam" id="PF02706"/>
    </source>
</evidence>
<dbReference type="CDD" id="cd05387">
    <property type="entry name" value="BY-kinase"/>
    <property type="match status" value="1"/>
</dbReference>
<evidence type="ECO:0000256" key="8">
    <source>
        <dbReference type="ARBA" id="ARBA00022741"/>
    </source>
</evidence>
<dbReference type="InterPro" id="IPR003856">
    <property type="entry name" value="LPS_length_determ_N"/>
</dbReference>
<name>A0A4R4V7Y7_9PSEU</name>
<evidence type="ECO:0000256" key="1">
    <source>
        <dbReference type="ARBA" id="ARBA00004651"/>
    </source>
</evidence>
<evidence type="ECO:0000256" key="10">
    <source>
        <dbReference type="ARBA" id="ARBA00022840"/>
    </source>
</evidence>
<evidence type="ECO:0000256" key="12">
    <source>
        <dbReference type="ARBA" id="ARBA00023136"/>
    </source>
</evidence>
<dbReference type="InterPro" id="IPR033756">
    <property type="entry name" value="YlxH/NBP35"/>
</dbReference>
<evidence type="ECO:0000256" key="13">
    <source>
        <dbReference type="ARBA" id="ARBA00023137"/>
    </source>
</evidence>
<dbReference type="PANTHER" id="PTHR32309:SF13">
    <property type="entry name" value="FERRIC ENTEROBACTIN TRANSPORT PROTEIN FEPE"/>
    <property type="match status" value="1"/>
</dbReference>
<dbReference type="AlphaFoldDB" id="A0A4R4V7Y7"/>
<evidence type="ECO:0000256" key="6">
    <source>
        <dbReference type="ARBA" id="ARBA00022679"/>
    </source>
</evidence>
<dbReference type="FunFam" id="3.40.50.300:FF:000527">
    <property type="entry name" value="Tyrosine-protein kinase etk"/>
    <property type="match status" value="1"/>
</dbReference>
<dbReference type="Pfam" id="PF10609">
    <property type="entry name" value="ParA"/>
    <property type="match status" value="1"/>
</dbReference>
<dbReference type="NCBIfam" id="TIGR01007">
    <property type="entry name" value="eps_fam"/>
    <property type="match status" value="1"/>
</dbReference>
<dbReference type="PANTHER" id="PTHR32309">
    <property type="entry name" value="TYROSINE-PROTEIN KINASE"/>
    <property type="match status" value="1"/>
</dbReference>
<keyword evidence="12 15" id="KW-0472">Membrane</keyword>
<accession>A0A4R4V7Y7</accession>
<keyword evidence="9 17" id="KW-0418">Kinase</keyword>
<comment type="caution">
    <text evidence="17">The sequence shown here is derived from an EMBL/GenBank/DDBJ whole genome shotgun (WGS) entry which is preliminary data.</text>
</comment>
<dbReference type="InterPro" id="IPR027417">
    <property type="entry name" value="P-loop_NTPase"/>
</dbReference>
<comment type="similarity">
    <text evidence="3">Belongs to the CpsD/CapB family.</text>
</comment>
<comment type="catalytic activity">
    <reaction evidence="14">
        <text>L-tyrosyl-[protein] + ATP = O-phospho-L-tyrosyl-[protein] + ADP + H(+)</text>
        <dbReference type="Rhea" id="RHEA:10596"/>
        <dbReference type="Rhea" id="RHEA-COMP:10136"/>
        <dbReference type="Rhea" id="RHEA-COMP:20101"/>
        <dbReference type="ChEBI" id="CHEBI:15378"/>
        <dbReference type="ChEBI" id="CHEBI:30616"/>
        <dbReference type="ChEBI" id="CHEBI:46858"/>
        <dbReference type="ChEBI" id="CHEBI:61978"/>
        <dbReference type="ChEBI" id="CHEBI:456216"/>
        <dbReference type="EC" id="2.7.10.2"/>
    </reaction>
</comment>
<evidence type="ECO:0000313" key="18">
    <source>
        <dbReference type="Proteomes" id="UP000294744"/>
    </source>
</evidence>
<dbReference type="GO" id="GO:0005524">
    <property type="term" value="F:ATP binding"/>
    <property type="evidence" value="ECO:0007669"/>
    <property type="project" value="UniProtKB-KW"/>
</dbReference>
<keyword evidence="7 15" id="KW-0812">Transmembrane</keyword>
<dbReference type="InterPro" id="IPR005702">
    <property type="entry name" value="Wzc-like_C"/>
</dbReference>
<comment type="similarity">
    <text evidence="2">Belongs to the CpsC/CapA family.</text>
</comment>
<keyword evidence="13" id="KW-0829">Tyrosine-protein kinase</keyword>
<dbReference type="SUPFAM" id="SSF52540">
    <property type="entry name" value="P-loop containing nucleoside triphosphate hydrolases"/>
    <property type="match status" value="1"/>
</dbReference>
<keyword evidence="10" id="KW-0067">ATP-binding</keyword>
<dbReference type="GO" id="GO:0042802">
    <property type="term" value="F:identical protein binding"/>
    <property type="evidence" value="ECO:0007669"/>
    <property type="project" value="UniProtKB-ARBA"/>
</dbReference>
<keyword evidence="5" id="KW-1003">Cell membrane</keyword>
<reference evidence="17 18" key="1">
    <citation type="submission" date="2019-03" db="EMBL/GenBank/DDBJ databases">
        <title>Draft genome sequences of novel Actinobacteria.</title>
        <authorList>
            <person name="Sahin N."/>
            <person name="Ay H."/>
            <person name="Saygin H."/>
        </authorList>
    </citation>
    <scope>NUCLEOTIDE SEQUENCE [LARGE SCALE GENOMIC DNA]</scope>
    <source>
        <strain evidence="17 18">16K404</strain>
    </source>
</reference>
<evidence type="ECO:0000256" key="9">
    <source>
        <dbReference type="ARBA" id="ARBA00022777"/>
    </source>
</evidence>
<evidence type="ECO:0000256" key="4">
    <source>
        <dbReference type="ARBA" id="ARBA00011903"/>
    </source>
</evidence>
<keyword evidence="11 15" id="KW-1133">Transmembrane helix</keyword>
<dbReference type="GO" id="GO:0004715">
    <property type="term" value="F:non-membrane spanning protein tyrosine kinase activity"/>
    <property type="evidence" value="ECO:0007669"/>
    <property type="project" value="UniProtKB-EC"/>
</dbReference>
<dbReference type="Gene3D" id="3.40.50.300">
    <property type="entry name" value="P-loop containing nucleotide triphosphate hydrolases"/>
    <property type="match status" value="1"/>
</dbReference>
<protein>
    <recommendedName>
        <fullName evidence="4">non-specific protein-tyrosine kinase</fullName>
        <ecNumber evidence="4">2.7.10.2</ecNumber>
    </recommendedName>
</protein>
<dbReference type="Pfam" id="PF02706">
    <property type="entry name" value="Wzz"/>
    <property type="match status" value="1"/>
</dbReference>
<keyword evidence="6 17" id="KW-0808">Transferase</keyword>
<dbReference type="InterPro" id="IPR050445">
    <property type="entry name" value="Bact_polysacc_biosynth/exp"/>
</dbReference>
<feature type="domain" description="Polysaccharide chain length determinant N-terminal" evidence="16">
    <location>
        <begin position="31"/>
        <end position="114"/>
    </location>
</feature>
<dbReference type="EMBL" id="SMKV01000004">
    <property type="protein sequence ID" value="TDC95509.1"/>
    <property type="molecule type" value="Genomic_DNA"/>
</dbReference>
<sequence>MVISRGAPTPLAVNFSGKVIYKTRRIRVTFSGYLQVVRERWRLVVAGSFLGLLVALAVSFGMQPRYTSHTTLFISARATDTADAYQGSLLSAQKVQSYVALLSSERLSGEVVERLRLPVKAEELADRITAVAKPDTVLITATVSDPSPQQAQRLAGALGEQFTRLVTELEQPADGSAPTVIARVVQPATLSSEPVAPTPIRYCAFGVLLGMFCGLAGAFARQSLDNSIKSAAQLTALTELPNLGTVAYSPQVSNRPLVVHDDPHAPRAESFRQIRTNLQYVDIDHPASVLLVTSSVPEEGKSTTLSNLAIAAAQAGHRVAVIEADLRRPRASDYLGLENAVGLTSVLVGRVSLEDALQPWGEMFSVLASGPVPPNPSELVASNQMRTLLTTLREQFDLVLVDAPPLLPVTDAAALAAHCDGALLVVRHGKTTTDLVRSSLEMLAGVGARVFGTILNMAPAPSTSSYHYYGHGPVAERSADVDAMGSTQPVHYSSQLAARTTASHDAEQPVMDLISEHSAHR</sequence>
<dbReference type="GO" id="GO:0005886">
    <property type="term" value="C:plasma membrane"/>
    <property type="evidence" value="ECO:0007669"/>
    <property type="project" value="UniProtKB-SubCell"/>
</dbReference>
<evidence type="ECO:0000256" key="5">
    <source>
        <dbReference type="ARBA" id="ARBA00022475"/>
    </source>
</evidence>
<evidence type="ECO:0000256" key="15">
    <source>
        <dbReference type="SAM" id="Phobius"/>
    </source>
</evidence>
<comment type="subcellular location">
    <subcellularLocation>
        <location evidence="1">Cell membrane</location>
        <topology evidence="1">Multi-pass membrane protein</topology>
    </subcellularLocation>
</comment>
<feature type="transmembrane region" description="Helical" evidence="15">
    <location>
        <begin position="43"/>
        <end position="62"/>
    </location>
</feature>
<evidence type="ECO:0000313" key="17">
    <source>
        <dbReference type="EMBL" id="TDC95509.1"/>
    </source>
</evidence>
<evidence type="ECO:0000256" key="7">
    <source>
        <dbReference type="ARBA" id="ARBA00022692"/>
    </source>
</evidence>
<organism evidence="17 18">
    <name type="scientific">Saccharopolyspora aridisoli</name>
    <dbReference type="NCBI Taxonomy" id="2530385"/>
    <lineage>
        <taxon>Bacteria</taxon>
        <taxon>Bacillati</taxon>
        <taxon>Actinomycetota</taxon>
        <taxon>Actinomycetes</taxon>
        <taxon>Pseudonocardiales</taxon>
        <taxon>Pseudonocardiaceae</taxon>
        <taxon>Saccharopolyspora</taxon>
    </lineage>
</organism>
<evidence type="ECO:0000256" key="2">
    <source>
        <dbReference type="ARBA" id="ARBA00006683"/>
    </source>
</evidence>
<keyword evidence="8" id="KW-0547">Nucleotide-binding</keyword>
<dbReference type="EC" id="2.7.10.2" evidence="4"/>
<evidence type="ECO:0000256" key="3">
    <source>
        <dbReference type="ARBA" id="ARBA00007316"/>
    </source>
</evidence>
<evidence type="ECO:0000256" key="14">
    <source>
        <dbReference type="ARBA" id="ARBA00051245"/>
    </source>
</evidence>
<keyword evidence="18" id="KW-1185">Reference proteome</keyword>
<evidence type="ECO:0000256" key="11">
    <source>
        <dbReference type="ARBA" id="ARBA00022989"/>
    </source>
</evidence>